<name>A0A0C9W1Z0_SPHS4</name>
<evidence type="ECO:0000256" key="7">
    <source>
        <dbReference type="ARBA" id="ARBA00022840"/>
    </source>
</evidence>
<dbReference type="EMBL" id="KN837111">
    <property type="protein sequence ID" value="KIJ45595.1"/>
    <property type="molecule type" value="Genomic_DNA"/>
</dbReference>
<feature type="binding site" evidence="9">
    <location>
        <position position="20"/>
    </location>
    <ligand>
        <name>ATP</name>
        <dbReference type="ChEBI" id="CHEBI:30616"/>
    </ligand>
</feature>
<feature type="binding site" evidence="9">
    <location>
        <position position="17"/>
    </location>
    <ligand>
        <name>ATP</name>
        <dbReference type="ChEBI" id="CHEBI:30616"/>
    </ligand>
</feature>
<comment type="function">
    <text evidence="9">Broad-specificity nucleoside monophosphate (NMP) kinase that catalyzes the reversible transfer of the terminal phosphate group between nucleoside triphosphates and monophosphates. Has also ATPase activity. Involved in the late cytoplasmic maturation steps of the 40S ribosomal particles, specifically 18S rRNA maturation. While NMP activity is not required for ribosome maturation, ATPase activity is. Associates transiently with small ribosomal subunit protein uS11. ATP hydrolysis breaks the interaction with uS11. May temporarily remove uS11 from the ribosome to enable a conformational change of the ribosomal RNA that is needed for the final maturation step of the small ribosomal subunit. Its NMP activity may have a role in nuclear energy homeostasis.</text>
</comment>
<keyword evidence="3 9" id="KW-0698">rRNA processing</keyword>
<dbReference type="GO" id="GO:0004017">
    <property type="term" value="F:AMP kinase activity"/>
    <property type="evidence" value="ECO:0007669"/>
    <property type="project" value="UniProtKB-UniRule"/>
</dbReference>
<comment type="catalytic activity">
    <reaction evidence="9">
        <text>ATP + H2O = ADP + phosphate + H(+)</text>
        <dbReference type="Rhea" id="RHEA:13065"/>
        <dbReference type="ChEBI" id="CHEBI:15377"/>
        <dbReference type="ChEBI" id="CHEBI:15378"/>
        <dbReference type="ChEBI" id="CHEBI:30616"/>
        <dbReference type="ChEBI" id="CHEBI:43474"/>
        <dbReference type="ChEBI" id="CHEBI:456216"/>
    </reaction>
</comment>
<dbReference type="HOGENOM" id="CLU_079096_3_1_1"/>
<gene>
    <name evidence="10" type="ORF">M422DRAFT_250907</name>
</gene>
<dbReference type="EC" id="2.7.4.3" evidence="9"/>
<evidence type="ECO:0000313" key="11">
    <source>
        <dbReference type="Proteomes" id="UP000054279"/>
    </source>
</evidence>
<dbReference type="PANTHER" id="PTHR12595">
    <property type="entry name" value="POS9-ACTIVATING FACTOR FAP7-RELATED"/>
    <property type="match status" value="1"/>
</dbReference>
<dbReference type="GO" id="GO:0016887">
    <property type="term" value="F:ATP hydrolysis activity"/>
    <property type="evidence" value="ECO:0007669"/>
    <property type="project" value="UniProtKB-UniRule"/>
</dbReference>
<sequence length="183" mass="21008">MSNSHKLPNIVITGTPGTGKSTTAELLVTQSPVPLKHINVGELVKERRLYENYDDEWQSYIVDDDKVLDELEPMVADGGVILDWHTCDIFPERWVDLVVVLRCDHTQLWNRLEARNYSLKKIQENNESEIMQTVLEEARESYPPEAVVELQSESTDDLESNVNRIIAWIEAWQKNNATEDSAQ</sequence>
<keyword evidence="11" id="KW-1185">Reference proteome</keyword>
<keyword evidence="2 9" id="KW-0690">Ribosome biogenesis</keyword>
<feature type="region of interest" description="NMPbind" evidence="9">
    <location>
        <begin position="39"/>
        <end position="62"/>
    </location>
</feature>
<accession>A0A0C9W1Z0</accession>
<dbReference type="InterPro" id="IPR027417">
    <property type="entry name" value="P-loop_NTPase"/>
</dbReference>
<keyword evidence="4 9" id="KW-0808">Transferase</keyword>
<proteinExistence type="inferred from homology"/>
<keyword evidence="8 9" id="KW-0539">Nucleus</keyword>
<dbReference type="InterPro" id="IPR020618">
    <property type="entry name" value="Adenyl_kinase_AK6"/>
</dbReference>
<dbReference type="GO" id="GO:0005634">
    <property type="term" value="C:nucleus"/>
    <property type="evidence" value="ECO:0007669"/>
    <property type="project" value="UniProtKB-SubCell"/>
</dbReference>
<evidence type="ECO:0000256" key="9">
    <source>
        <dbReference type="HAMAP-Rule" id="MF_03173"/>
    </source>
</evidence>
<comment type="similarity">
    <text evidence="9">Belongs to the adenylate kinase family. AK6 subfamily.</text>
</comment>
<keyword evidence="7 9" id="KW-0067">ATP-binding</keyword>
<dbReference type="OrthoDB" id="10251185at2759"/>
<keyword evidence="1 9" id="KW-0963">Cytoplasm</keyword>
<feature type="binding site" evidence="9">
    <location>
        <position position="21"/>
    </location>
    <ligand>
        <name>ATP</name>
        <dbReference type="ChEBI" id="CHEBI:30616"/>
    </ligand>
</feature>
<feature type="binding site" evidence="9">
    <location>
        <position position="115"/>
    </location>
    <ligand>
        <name>ATP</name>
        <dbReference type="ChEBI" id="CHEBI:30616"/>
    </ligand>
</feature>
<evidence type="ECO:0000256" key="5">
    <source>
        <dbReference type="ARBA" id="ARBA00022741"/>
    </source>
</evidence>
<comment type="caution">
    <text evidence="9">Lacks conserved residue(s) required for the propagation of feature annotation.</text>
</comment>
<evidence type="ECO:0000313" key="10">
    <source>
        <dbReference type="EMBL" id="KIJ45595.1"/>
    </source>
</evidence>
<dbReference type="FunFam" id="3.40.50.300:FF:003001">
    <property type="entry name" value="Adenylate kinase isoenzyme 6"/>
    <property type="match status" value="1"/>
</dbReference>
<dbReference type="GO" id="GO:0005524">
    <property type="term" value="F:ATP binding"/>
    <property type="evidence" value="ECO:0007669"/>
    <property type="project" value="UniProtKB-KW"/>
</dbReference>
<keyword evidence="5 9" id="KW-0547">Nucleotide-binding</keyword>
<dbReference type="Proteomes" id="UP000054279">
    <property type="component" value="Unassembled WGS sequence"/>
</dbReference>
<comment type="subcellular location">
    <subcellularLocation>
        <location evidence="9">Cytoplasm</location>
    </subcellularLocation>
    <subcellularLocation>
        <location evidence="9">Nucleus</location>
    </subcellularLocation>
</comment>
<comment type="catalytic activity">
    <reaction evidence="9">
        <text>AMP + ATP = 2 ADP</text>
        <dbReference type="Rhea" id="RHEA:12973"/>
        <dbReference type="ChEBI" id="CHEBI:30616"/>
        <dbReference type="ChEBI" id="CHEBI:456215"/>
        <dbReference type="ChEBI" id="CHEBI:456216"/>
        <dbReference type="EC" id="2.7.4.3"/>
    </reaction>
</comment>
<protein>
    <recommendedName>
        <fullName evidence="9">Adenylate kinase isoenzyme 6 homolog</fullName>
        <shortName evidence="9">AK6</shortName>
        <ecNumber evidence="9">2.7.4.3</ecNumber>
    </recommendedName>
    <alternativeName>
        <fullName evidence="9">Dual activity adenylate kinase/ATPase</fullName>
        <shortName evidence="9">AK/ATPase</shortName>
    </alternativeName>
</protein>
<organism evidence="10 11">
    <name type="scientific">Sphaerobolus stellatus (strain SS14)</name>
    <dbReference type="NCBI Taxonomy" id="990650"/>
    <lineage>
        <taxon>Eukaryota</taxon>
        <taxon>Fungi</taxon>
        <taxon>Dikarya</taxon>
        <taxon>Basidiomycota</taxon>
        <taxon>Agaricomycotina</taxon>
        <taxon>Agaricomycetes</taxon>
        <taxon>Phallomycetidae</taxon>
        <taxon>Geastrales</taxon>
        <taxon>Sphaerobolaceae</taxon>
        <taxon>Sphaerobolus</taxon>
    </lineage>
</organism>
<dbReference type="SUPFAM" id="SSF52540">
    <property type="entry name" value="P-loop containing nucleoside triphosphate hydrolases"/>
    <property type="match status" value="1"/>
</dbReference>
<dbReference type="Pfam" id="PF13238">
    <property type="entry name" value="AAA_18"/>
    <property type="match status" value="1"/>
</dbReference>
<evidence type="ECO:0000256" key="4">
    <source>
        <dbReference type="ARBA" id="ARBA00022679"/>
    </source>
</evidence>
<feature type="binding site" evidence="9">
    <location>
        <position position="19"/>
    </location>
    <ligand>
        <name>ATP</name>
        <dbReference type="ChEBI" id="CHEBI:30616"/>
    </ligand>
</feature>
<evidence type="ECO:0000256" key="8">
    <source>
        <dbReference type="ARBA" id="ARBA00023242"/>
    </source>
</evidence>
<feature type="binding site" evidence="9">
    <location>
        <position position="22"/>
    </location>
    <ligand>
        <name>ATP</name>
        <dbReference type="ChEBI" id="CHEBI:30616"/>
    </ligand>
</feature>
<dbReference type="GO" id="GO:0042274">
    <property type="term" value="P:ribosomal small subunit biogenesis"/>
    <property type="evidence" value="ECO:0007669"/>
    <property type="project" value="UniProtKB-UniRule"/>
</dbReference>
<comment type="subunit">
    <text evidence="9">Interacts with small ribosomal subunit protein uS11. Not a structural component of 43S pre-ribosomes, but transiently interacts with them by binding to uS11.</text>
</comment>
<dbReference type="GO" id="GO:0006364">
    <property type="term" value="P:rRNA processing"/>
    <property type="evidence" value="ECO:0007669"/>
    <property type="project" value="UniProtKB-KW"/>
</dbReference>
<evidence type="ECO:0000256" key="3">
    <source>
        <dbReference type="ARBA" id="ARBA00022552"/>
    </source>
</evidence>
<keyword evidence="6 9" id="KW-0418">Kinase</keyword>
<dbReference type="GO" id="GO:0005737">
    <property type="term" value="C:cytoplasm"/>
    <property type="evidence" value="ECO:0007669"/>
    <property type="project" value="UniProtKB-SubCell"/>
</dbReference>
<dbReference type="Gene3D" id="3.40.50.300">
    <property type="entry name" value="P-loop containing nucleotide triphosphate hydrolases"/>
    <property type="match status" value="1"/>
</dbReference>
<evidence type="ECO:0000256" key="1">
    <source>
        <dbReference type="ARBA" id="ARBA00022490"/>
    </source>
</evidence>
<evidence type="ECO:0000256" key="2">
    <source>
        <dbReference type="ARBA" id="ARBA00022517"/>
    </source>
</evidence>
<evidence type="ECO:0000256" key="6">
    <source>
        <dbReference type="ARBA" id="ARBA00022777"/>
    </source>
</evidence>
<dbReference type="PANTHER" id="PTHR12595:SF0">
    <property type="entry name" value="ADENYLATE KINASE ISOENZYME 6"/>
    <property type="match status" value="1"/>
</dbReference>
<dbReference type="AlphaFoldDB" id="A0A0C9W1Z0"/>
<reference evidence="10 11" key="1">
    <citation type="submission" date="2014-06" db="EMBL/GenBank/DDBJ databases">
        <title>Evolutionary Origins and Diversification of the Mycorrhizal Mutualists.</title>
        <authorList>
            <consortium name="DOE Joint Genome Institute"/>
            <consortium name="Mycorrhizal Genomics Consortium"/>
            <person name="Kohler A."/>
            <person name="Kuo A."/>
            <person name="Nagy L.G."/>
            <person name="Floudas D."/>
            <person name="Copeland A."/>
            <person name="Barry K.W."/>
            <person name="Cichocki N."/>
            <person name="Veneault-Fourrey C."/>
            <person name="LaButti K."/>
            <person name="Lindquist E.A."/>
            <person name="Lipzen A."/>
            <person name="Lundell T."/>
            <person name="Morin E."/>
            <person name="Murat C."/>
            <person name="Riley R."/>
            <person name="Ohm R."/>
            <person name="Sun H."/>
            <person name="Tunlid A."/>
            <person name="Henrissat B."/>
            <person name="Grigoriev I.V."/>
            <person name="Hibbett D.S."/>
            <person name="Martin F."/>
        </authorList>
    </citation>
    <scope>NUCLEOTIDE SEQUENCE [LARGE SCALE GENOMIC DNA]</scope>
    <source>
        <strain evidence="10 11">SS14</strain>
    </source>
</reference>
<feature type="region of interest" description="LID" evidence="9">
    <location>
        <begin position="114"/>
        <end position="124"/>
    </location>
</feature>
<dbReference type="HAMAP" id="MF_00039">
    <property type="entry name" value="Adenylate_kinase_AK6"/>
    <property type="match status" value="1"/>
</dbReference>